<evidence type="ECO:0000313" key="3">
    <source>
        <dbReference type="Proteomes" id="UP000000321"/>
    </source>
</evidence>
<gene>
    <name evidence="2" type="ORF">SI859A1_03479</name>
</gene>
<keyword evidence="3" id="KW-1185">Reference proteome</keyword>
<evidence type="ECO:0000313" key="2">
    <source>
        <dbReference type="EMBL" id="EAS48841.1"/>
    </source>
</evidence>
<organism evidence="2 3">
    <name type="scientific">Aurantimonas manganoxydans (strain ATCC BAA-1229 / DSM 21871 / SI85-9A1)</name>
    <dbReference type="NCBI Taxonomy" id="287752"/>
    <lineage>
        <taxon>Bacteria</taxon>
        <taxon>Pseudomonadati</taxon>
        <taxon>Pseudomonadota</taxon>
        <taxon>Alphaproteobacteria</taxon>
        <taxon>Hyphomicrobiales</taxon>
        <taxon>Aurantimonadaceae</taxon>
        <taxon>Aurantimonas</taxon>
    </lineage>
</organism>
<reference evidence="2 3" key="1">
    <citation type="journal article" date="2008" name="Appl. Environ. Microbiol.">
        <title>Genomic insights into Mn(II) oxidation by the marine alphaproteobacterium Aurantimonas sp. strain SI85-9A1.</title>
        <authorList>
            <person name="Dick G.J."/>
            <person name="Podell S."/>
            <person name="Johnson H.A."/>
            <person name="Rivera-Espinoza Y."/>
            <person name="Bernier-Latmani R."/>
            <person name="McCarthy J.K."/>
            <person name="Torpey J.W."/>
            <person name="Clement B.G."/>
            <person name="Gaasterland T."/>
            <person name="Tebo B.M."/>
        </authorList>
    </citation>
    <scope>NUCLEOTIDE SEQUENCE [LARGE SCALE GENOMIC DNA]</scope>
    <source>
        <strain evidence="2 3">SI85-9A1</strain>
    </source>
</reference>
<accession>Q1YEQ4</accession>
<comment type="caution">
    <text evidence="2">The sequence shown here is derived from an EMBL/GenBank/DDBJ whole genome shotgun (WGS) entry which is preliminary data.</text>
</comment>
<dbReference type="Proteomes" id="UP000000321">
    <property type="component" value="Unassembled WGS sequence"/>
</dbReference>
<sequence>MSFSVMVVQNSSTMPCAAAGDASTRPATTRMLRMMVVMDRRLVRLGTGYECRVAAREQFEPVRSGLGRSRLAAAPAECLSIPLFGLHVHPCSPVPEHCASIARHDDLVAVDRIRPHLVRGRVEALADQHRPSGRKAGLVEGDDGLAERRRPGPVGAGQGCGTVGIAAGTDPVAVEGATIVDRGRQARNIEAHPLARAADGIAEHRDAVDIVVPGNLVAAGENPGFVGECRRRAKGGAEQRCEHSLLHGKAPVQLGLAVAPSDRNPTWRRPVPVVS</sequence>
<name>Q1YEQ4_AURMS</name>
<proteinExistence type="predicted"/>
<dbReference type="HOGENOM" id="CLU_1011268_0_0_5"/>
<dbReference type="EMBL" id="AAPJ01000007">
    <property type="protein sequence ID" value="EAS48841.1"/>
    <property type="molecule type" value="Genomic_DNA"/>
</dbReference>
<evidence type="ECO:0000256" key="1">
    <source>
        <dbReference type="SAM" id="MobiDB-lite"/>
    </source>
</evidence>
<protein>
    <submittedName>
        <fullName evidence="2">Uncharacterized protein</fullName>
    </submittedName>
</protein>
<dbReference type="BioCyc" id="AURANTIMONAS:SI859A1_03479-MONOMER"/>
<dbReference type="AlphaFoldDB" id="Q1YEQ4"/>
<feature type="region of interest" description="Disordered" evidence="1">
    <location>
        <begin position="125"/>
        <end position="146"/>
    </location>
</feature>